<evidence type="ECO:0000256" key="1">
    <source>
        <dbReference type="SAM" id="Phobius"/>
    </source>
</evidence>
<sequence length="95" mass="10644">MSWPIAAIIALVSLLATCAPVLLVIWRFAEQKKRISNILPDPPPSYSSVHAPHSLWWRYTIRSESRLEAVFVSHEAQHALERALPNDCSNGNINA</sequence>
<name>A0A8H6FDJ3_9LECA</name>
<evidence type="ECO:0000313" key="3">
    <source>
        <dbReference type="Proteomes" id="UP000578531"/>
    </source>
</evidence>
<gene>
    <name evidence="2" type="ORF">HO173_013031</name>
</gene>
<organism evidence="2 3">
    <name type="scientific">Letharia columbiana</name>
    <dbReference type="NCBI Taxonomy" id="112416"/>
    <lineage>
        <taxon>Eukaryota</taxon>
        <taxon>Fungi</taxon>
        <taxon>Dikarya</taxon>
        <taxon>Ascomycota</taxon>
        <taxon>Pezizomycotina</taxon>
        <taxon>Lecanoromycetes</taxon>
        <taxon>OSLEUM clade</taxon>
        <taxon>Lecanoromycetidae</taxon>
        <taxon>Lecanorales</taxon>
        <taxon>Lecanorineae</taxon>
        <taxon>Parmeliaceae</taxon>
        <taxon>Letharia</taxon>
    </lineage>
</organism>
<dbReference type="EMBL" id="JACCJC010000120">
    <property type="protein sequence ID" value="KAF6224542.1"/>
    <property type="molecule type" value="Genomic_DNA"/>
</dbReference>
<keyword evidence="1" id="KW-0472">Membrane</keyword>
<evidence type="ECO:0000313" key="2">
    <source>
        <dbReference type="EMBL" id="KAF6224542.1"/>
    </source>
</evidence>
<dbReference type="GeneID" id="59294663"/>
<keyword evidence="1" id="KW-1133">Transmembrane helix</keyword>
<accession>A0A8H6FDJ3</accession>
<feature type="transmembrane region" description="Helical" evidence="1">
    <location>
        <begin position="6"/>
        <end position="26"/>
    </location>
</feature>
<protein>
    <submittedName>
        <fullName evidence="2">Uncharacterized protein</fullName>
    </submittedName>
</protein>
<comment type="caution">
    <text evidence="2">The sequence shown here is derived from an EMBL/GenBank/DDBJ whole genome shotgun (WGS) entry which is preliminary data.</text>
</comment>
<dbReference type="RefSeq" id="XP_037158240.1">
    <property type="nucleotide sequence ID" value="XM_037314860.1"/>
</dbReference>
<keyword evidence="1" id="KW-0812">Transmembrane</keyword>
<reference evidence="2 3" key="1">
    <citation type="journal article" date="2020" name="Genomics">
        <title>Complete, high-quality genomes from long-read metagenomic sequencing of two wolf lichen thalli reveals enigmatic genome architecture.</title>
        <authorList>
            <person name="McKenzie S.K."/>
            <person name="Walston R.F."/>
            <person name="Allen J.L."/>
        </authorList>
    </citation>
    <scope>NUCLEOTIDE SEQUENCE [LARGE SCALE GENOMIC DNA]</scope>
    <source>
        <strain evidence="2">WasteWater2</strain>
    </source>
</reference>
<dbReference type="Proteomes" id="UP000578531">
    <property type="component" value="Unassembled WGS sequence"/>
</dbReference>
<dbReference type="AlphaFoldDB" id="A0A8H6FDJ3"/>
<keyword evidence="3" id="KW-1185">Reference proteome</keyword>
<proteinExistence type="predicted"/>